<dbReference type="GO" id="GO:0044423">
    <property type="term" value="C:virion component"/>
    <property type="evidence" value="ECO:0007669"/>
    <property type="project" value="UniProtKB-KW"/>
</dbReference>
<evidence type="ECO:0000256" key="22">
    <source>
        <dbReference type="PIRNR" id="PIRNR000830"/>
    </source>
</evidence>
<evidence type="ECO:0000256" key="17">
    <source>
        <dbReference type="ARBA" id="ARBA00024494"/>
    </source>
</evidence>
<evidence type="ECO:0000259" key="24">
    <source>
        <dbReference type="PROSITE" id="PS51590"/>
    </source>
</evidence>
<evidence type="ECO:0000256" key="10">
    <source>
        <dbReference type="ARBA" id="ARBA00022801"/>
    </source>
</evidence>
<dbReference type="InterPro" id="IPR039736">
    <property type="entry name" value="L_poly_C"/>
</dbReference>
<dbReference type="InterPro" id="IPR014023">
    <property type="entry name" value="Mononeg_RNA_pol_cat"/>
</dbReference>
<evidence type="ECO:0000256" key="19">
    <source>
        <dbReference type="ARBA" id="ARBA00047332"/>
    </source>
</evidence>
<dbReference type="GO" id="GO:0016787">
    <property type="term" value="F:hydrolase activity"/>
    <property type="evidence" value="ECO:0007669"/>
    <property type="project" value="UniProtKB-KW"/>
</dbReference>
<feature type="domain" description="RdRp catalytic" evidence="23">
    <location>
        <begin position="645"/>
        <end position="829"/>
    </location>
</feature>
<dbReference type="EC" id="2.1.1.-" evidence="22"/>
<dbReference type="PIRSF" id="PIRSF000830">
    <property type="entry name" value="RNA_pol_ParamyxoV"/>
    <property type="match status" value="1"/>
</dbReference>
<evidence type="ECO:0000256" key="21">
    <source>
        <dbReference type="ARBA" id="ARBA00048548"/>
    </source>
</evidence>
<comment type="catalytic activity">
    <reaction evidence="21 22">
        <text>GTP + H2O = GDP + phosphate + H(+)</text>
        <dbReference type="Rhea" id="RHEA:19669"/>
        <dbReference type="ChEBI" id="CHEBI:15377"/>
        <dbReference type="ChEBI" id="CHEBI:15378"/>
        <dbReference type="ChEBI" id="CHEBI:37565"/>
        <dbReference type="ChEBI" id="CHEBI:43474"/>
        <dbReference type="ChEBI" id="CHEBI:58189"/>
    </reaction>
</comment>
<dbReference type="Pfam" id="PF14318">
    <property type="entry name" value="Mononeg_mRNAcap"/>
    <property type="match status" value="1"/>
</dbReference>
<dbReference type="Pfam" id="PF00946">
    <property type="entry name" value="Mononeg_RNA_pol"/>
    <property type="match status" value="1"/>
</dbReference>
<keyword evidence="6 22" id="KW-0808">Transferase</keyword>
<dbReference type="InterPro" id="IPR026890">
    <property type="entry name" value="Mononeg_mRNAcap"/>
</dbReference>
<evidence type="ECO:0000256" key="15">
    <source>
        <dbReference type="ARBA" id="ARBA00023200"/>
    </source>
</evidence>
<evidence type="ECO:0000256" key="20">
    <source>
        <dbReference type="ARBA" id="ARBA00047370"/>
    </source>
</evidence>
<dbReference type="EMBL" id="BK061229">
    <property type="protein sequence ID" value="DAZ91181.1"/>
    <property type="molecule type" value="Viral_cRNA"/>
</dbReference>
<evidence type="ECO:0000256" key="18">
    <source>
        <dbReference type="ARBA" id="ARBA00024499"/>
    </source>
</evidence>
<evidence type="ECO:0000256" key="11">
    <source>
        <dbReference type="ARBA" id="ARBA00022840"/>
    </source>
</evidence>
<reference evidence="25" key="2">
    <citation type="submission" date="2022-03" db="EMBL/GenBank/DDBJ databases">
        <authorList>
            <person name="Debat H.J."/>
        </authorList>
    </citation>
    <scope>NUCLEOTIDE SEQUENCE</scope>
    <source>
        <strain evidence="25">PPA444</strain>
    </source>
</reference>
<evidence type="ECO:0000256" key="7">
    <source>
        <dbReference type="ARBA" id="ARBA00022691"/>
    </source>
</evidence>
<keyword evidence="4 22" id="KW-0489">Methyltransferase</keyword>
<comment type="catalytic activity">
    <reaction evidence="20">
        <text>a 5'-end (5'-triphosphoguanosine)-adenylyl-adenylyl-cytidylyl-adenosine in mRNA + 2 S-adenosyl-L-methionine = a 5'-end (N(7)-methyl 5'-triphosphoguanosine)-(2'-O-methyladenylyl)-adenylyl-cytidylyl-adenosine in mRNA + 2 S-adenosyl-L-homocysteine + H(+)</text>
        <dbReference type="Rhea" id="RHEA:65376"/>
        <dbReference type="Rhea" id="RHEA-COMP:16797"/>
        <dbReference type="Rhea" id="RHEA-COMP:16798"/>
        <dbReference type="ChEBI" id="CHEBI:15378"/>
        <dbReference type="ChEBI" id="CHEBI:57856"/>
        <dbReference type="ChEBI" id="CHEBI:59789"/>
        <dbReference type="ChEBI" id="CHEBI:156483"/>
        <dbReference type="ChEBI" id="CHEBI:156484"/>
        <dbReference type="EC" id="2.1.1.375"/>
    </reaction>
</comment>
<keyword evidence="16" id="KW-0511">Multifunctional enzyme</keyword>
<dbReference type="InterPro" id="IPR025786">
    <property type="entry name" value="Mononega_L_MeTrfase"/>
</dbReference>
<comment type="function">
    <text evidence="22">RNA-directed RNA polymerase that catalyzes the transcription of viral mRNAs, their capping and polyadenylation. The template is composed of the viral RNA tightly encapsidated by the nucleoprotein (N). The viral polymerase binds to the genomic RNA at the 3' leader promoter, and transcribes subsequently all viral mRNAs with a decreasing efficiency. The first gene is the most transcribed, and the last the least transcribed. The viral phosphoprotein acts as a processivity factor. Capping is concomitant with initiation of mRNA transcription. Indeed, a GDP polyribonucleotidyl transferase (PRNTase) adds the cap structure when the nascent RNA chain length has reached few nucleotides. Ribose 2'-O methylation of viral mRNA cap precedes and facilitates subsequent guanine-N-7 methylation, both activities being carried by the viral polymerase. Polyadenylation of mRNAs occur by a stuttering mechanism at a slipery stop site present at the end viral genes. After finishing transcription of a mRNA, the polymerase can resume transcription of the downstream gene.</text>
</comment>
<comment type="catalytic activity">
    <reaction evidence="19 22">
        <text>a 5'-end (5'-triphosphoguanosine)-adenylyl-adenylyl-cytidylyl-adenosine in mRNA + S-adenosyl-L-methionine = a 5'-end (5'-triphosphoguanosine)-(2'-O-methyladenylyl)-adenylyl-cytidylyl-adenosine in mRNA + S-adenosyl-L-homocysteine + H(+)</text>
        <dbReference type="Rhea" id="RHEA:65380"/>
        <dbReference type="Rhea" id="RHEA-COMP:16797"/>
        <dbReference type="Rhea" id="RHEA-COMP:16801"/>
        <dbReference type="ChEBI" id="CHEBI:15378"/>
        <dbReference type="ChEBI" id="CHEBI:57856"/>
        <dbReference type="ChEBI" id="CHEBI:59789"/>
        <dbReference type="ChEBI" id="CHEBI:156482"/>
        <dbReference type="ChEBI" id="CHEBI:156484"/>
    </reaction>
</comment>
<dbReference type="PROSITE" id="PS51590">
    <property type="entry name" value="SAM_MT_MNV_L"/>
    <property type="match status" value="1"/>
</dbReference>
<evidence type="ECO:0000256" key="5">
    <source>
        <dbReference type="ARBA" id="ARBA00022664"/>
    </source>
</evidence>
<comment type="similarity">
    <text evidence="2 22">Belongs to the paramyxovirus L protein family.</text>
</comment>
<dbReference type="PROSITE" id="PS50526">
    <property type="entry name" value="RDRP_SSRNA_NEG_NONSEG"/>
    <property type="match status" value="1"/>
</dbReference>
<keyword evidence="3 22" id="KW-0696">RNA-directed RNA polymerase</keyword>
<evidence type="ECO:0000256" key="9">
    <source>
        <dbReference type="ARBA" id="ARBA00022741"/>
    </source>
</evidence>
<sequence length="2172" mass="248705">MDSDTSATLSSIIYPEVHLDSPLVTSKLVYLLEYSNLIHNQILIDQTLVNNINYRKQQNLKSPSTLSLSKHGEYIRTILINYPNAIHVPYPECNSTLFYYRDTYLTQQLQDIHNEAKRSYNKCSPNLIQCLRHIDANNGGTSSISLESQDVLKDLPGWYEGGKWYEPFLFWFTVKTEMRKVNKTMTYANNKHFSTPHHINSPKSTLVFHPQYLMLLNKQMNIVYYLTFEMVLMLSDVVEGRLQTEFAMRSDIRYSGLISKVYLLWDTIDALFQDLGNATYSIVALLEPLALAHLQLRDPVPEMRGAFLRTCLSDLDQILIDNGFDNKDDIRALHRIVYDIFDPQDIHLTAEMFSFFRSFGHPTLEAINAATKVRKYMNLPKVIDYQTMMKAHAIFCGIIINGHRDRHGGTWPPCTLPPHAAEKIVHSKNNNEALTDALCVENWKSFTGFHFKCFMPLSLDKDLTMYLKDKALAALKSEWDSSYNPNTMRYRPKTSTTSRRLVNVFLEDSEFDPFNMIQYVLTGEYLKDEDFNLSYSLKEKEVKEVARLFAKMTYKMRACQVIAESLISNGIGDYFKDNGMAKSEHELTKSLHTLALSGVPRDKTDYLKTNRLSESIPKLGKYPKPVRNEDAKFKASHVSEHYETVSAFITADLMKYCLNWRHETTSIFAERLNEIYGLPDFFQWLHKVLEKSTLYVSDPYCPPDFDKFTDLDDAPNDHLYIKYPMGGIEGFCQKLWTISTIPYLYLAAYDTGVRISSLVQGDNQAIAVTKRIPSSYPFPLKKKIAIETTIEYFKRLREILGWVGHNLKSHETVISSNFFVYSKGIYYDGLLLSQSLKSLSRCVFWSETIVDETRSACSNISTTIAKGIEKGFDRYLAYAFNFYKTILQLLVSLKFTINPTMTHDVVLPITSNNSILLMVALIPAPIGGFNYLNMSRLFTRNIGDVVTASFADIKRMILSGLLPQTIIQKIMTQSRGVSTFLDWASDPYSANLPSSQSITKLIKNITARYVLSHSPNPMLHDLFHESSDAEDNDLAQFLLDRDIIIPRAAHEILDNTVTGARESIAGMLDTTKGLIRVGLKRGGLRPNLVQRITMYDYQQFRNVISLIGNNRSNDLINWESCSVDLARALRNHMWADLAKGRKIYGLEVPDTLECLTGAFITGHSQCQLCVQGSDHYGWFFVPANCELDQVTRSTSSMRVPYVGSTTDERSDMTLAHVKSPSQPLRAAVRIATVYTWAYGDDDQSWFEAWSLASQRANITYEDLKLITPISTSTNLAHRLRDKSTQVKYSGTSLIRVSRYVSISNDQLSFTLDGKRVDTNFIYQQCMLLGLAILEQYYRLHTNTGPLNTILHLHADTNCCITKMEDQPYVPSRYPVPRPIVHITNRLIYDDNPVIEKDLERINYQGHLKPLLEFTTWETKTLYHMLSKSTACTIIEIITKTEKDHLNEIKAVIANDDINSMISEFLLVDPKLFCIYLGQYISVNWSYDIHYHRPRGKVEMCELLYGMLIRTPFQSFNILMNALSHEKIYQRFWNVGMVEPIHGPSLDTQNLFLTIVELMVRSYRIYLDLWLDEEMDDYSLLMCETDMSIIDMRIDNLQAKNLCMICDLYCDPSGVPHIRGIDPLQKCKLLINYIMGEKMINPGGASWNVSPLVIDHYPCSLTYIRRGTIKQIRLRVDPGFVECSLTNAMVEVPPVIKRLSVSWNDVNAMTFSQDLGEMLTEIRTQGKTIPLVIQNEISYDIHSYRRVGINSSACYKALELIPYIKGYIDLTLDRLYLAEGAGSMLVTYQHHLGHGNCYYNSGVSLDSLKGQRELKPYPAEVALAQKTNSSEWKSNMKVLFNGRPEVTWIGNIECYQFILNEINPSSLGFIHCDLESSKDKNSIEILEELVHVFCLSLVLGSPGSCLVLKLMPRPDDFIFPFLRFTSEYYNNAIMVIPAYSNMSSSEIYVVYRGLKVNKLLNPNLIVARLPSLGNYNTQLLFNMILDIKFRNNVVSKIGTSYIDGQPNTFLSKITEHEKLLLEAGLSLNGEKCLKKWGNFELLYSRDELESSLRGLIKEIASTLDPSRTVESFLSPYPVLMESKVREMIHHVIRKMFILDVIYIRDPMRIIQLSNQLRRHILTLDIQSSRVNRIVPAYIYRVLINSGYTSIWSYHLSVAEVKEGFKILGYSILN</sequence>
<keyword evidence="9 22" id="KW-0547">Nucleotide-binding</keyword>
<evidence type="ECO:0000256" key="1">
    <source>
        <dbReference type="ARBA" id="ARBA00003132"/>
    </source>
</evidence>
<dbReference type="EC" id="3.6.1.-" evidence="22"/>
<dbReference type="GO" id="GO:0030430">
    <property type="term" value="C:host cell cytoplasm"/>
    <property type="evidence" value="ECO:0007669"/>
    <property type="project" value="UniProtKB-SubCell"/>
</dbReference>
<keyword evidence="14 22" id="KW-0506">mRNA capping</keyword>
<protein>
    <recommendedName>
        <fullName evidence="22">RNA-directed RNA polymerase L</fullName>
        <shortName evidence="22">Protein L</shortName>
    </recommendedName>
    <alternativeName>
        <fullName evidence="22">Large structural protein</fullName>
    </alternativeName>
    <alternativeName>
        <fullName evidence="22">Replicase</fullName>
    </alternativeName>
    <alternativeName>
        <fullName evidence="22">Transcriptase</fullName>
    </alternativeName>
    <domain>
        <recommendedName>
            <fullName evidence="22">RNA-directed RNA polymerase</fullName>
            <ecNumber evidence="22">2.7.7.48</ecNumber>
        </recommendedName>
    </domain>
    <domain>
        <recommendedName>
            <fullName evidence="22">GTP phosphohydrolase</fullName>
            <ecNumber evidence="22">3.6.1.-</ecNumber>
        </recommendedName>
    </domain>
    <domain>
        <recommendedName>
            <fullName evidence="22">GDP polyribonucleotidyltransferase</fullName>
            <ecNumber evidence="22">2.7.7.88</ecNumber>
        </recommendedName>
        <alternativeName>
            <fullName evidence="22">PRNTase</fullName>
        </alternativeName>
    </domain>
    <domain>
        <recommendedName>
            <fullName evidence="22">mRNA (nucleoside-2'-O-)-methyltransferase</fullName>
            <shortName evidence="22">N1-2'-O-MTase</shortName>
            <ecNumber evidence="22">2.1.1.-</ecNumber>
        </recommendedName>
    </domain>
    <domain>
        <recommendedName>
            <fullName evidence="22">mRNA (guanine-N(7)-)-methyltransferase</fullName>
            <shortName evidence="22">G-N7-MTase</shortName>
        </recommendedName>
    </domain>
</protein>
<comment type="catalytic activity">
    <reaction evidence="22">
        <text>RNA(n) + a ribonucleoside 5'-triphosphate = RNA(n+1) + diphosphate</text>
        <dbReference type="Rhea" id="RHEA:21248"/>
        <dbReference type="Rhea" id="RHEA-COMP:14527"/>
        <dbReference type="Rhea" id="RHEA-COMP:17342"/>
        <dbReference type="ChEBI" id="CHEBI:33019"/>
        <dbReference type="ChEBI" id="CHEBI:61557"/>
        <dbReference type="ChEBI" id="CHEBI:140395"/>
        <dbReference type="EC" id="2.7.7.48"/>
    </reaction>
</comment>
<dbReference type="GO" id="GO:0003968">
    <property type="term" value="F:RNA-directed RNA polymerase activity"/>
    <property type="evidence" value="ECO:0007669"/>
    <property type="project" value="UniProtKB-KW"/>
</dbReference>
<dbReference type="EC" id="2.7.7.88" evidence="22"/>
<evidence type="ECO:0000256" key="6">
    <source>
        <dbReference type="ARBA" id="ARBA00022679"/>
    </source>
</evidence>
<comment type="function">
    <text evidence="1 22">RNA-directed RNA polymerase that catalyzes the replication of viral genomic RNA. The template is composed of the viral RNA tightly encapsidated by the nucleoprotein (N). The replicase mode is dependent on intracellular N protein concentration. In this mode, the polymerase replicates the whole viral genome without recognizing transcriptional signals, and the replicated genome is not caped or polyadenylated.</text>
</comment>
<dbReference type="NCBIfam" id="TIGR04198">
    <property type="entry name" value="paramyx_RNAcap"/>
    <property type="match status" value="1"/>
</dbReference>
<dbReference type="GO" id="GO:0005524">
    <property type="term" value="F:ATP binding"/>
    <property type="evidence" value="ECO:0007669"/>
    <property type="project" value="UniProtKB-KW"/>
</dbReference>
<reference evidence="25" key="1">
    <citation type="journal article" date="2022" name="Viruses">
        <title>A South American Mouse Morbillivirus Provides Insight into a Clade of Rodent-Borne Morbilliviruses.</title>
        <authorList>
            <person name="Debat H.J."/>
        </authorList>
    </citation>
    <scope>NUCLEOTIDE SEQUENCE</scope>
    <source>
        <strain evidence="25">PPA444</strain>
    </source>
</reference>
<feature type="domain" description="Mononegavirus-type SAM-dependent 2'-O-MTase" evidence="24">
    <location>
        <begin position="1744"/>
        <end position="1949"/>
    </location>
</feature>
<evidence type="ECO:0000256" key="12">
    <source>
        <dbReference type="ARBA" id="ARBA00022844"/>
    </source>
</evidence>
<evidence type="ECO:0000256" key="2">
    <source>
        <dbReference type="ARBA" id="ARBA00007934"/>
    </source>
</evidence>
<evidence type="ECO:0000313" key="25">
    <source>
        <dbReference type="EMBL" id="DAZ91181.1"/>
    </source>
</evidence>
<evidence type="ECO:0000256" key="4">
    <source>
        <dbReference type="ARBA" id="ARBA00022603"/>
    </source>
</evidence>
<evidence type="ECO:0000256" key="14">
    <source>
        <dbReference type="ARBA" id="ARBA00023042"/>
    </source>
</evidence>
<keyword evidence="7 22" id="KW-0949">S-adenosyl-L-methionine</keyword>
<dbReference type="EC" id="2.7.7.48" evidence="22"/>
<keyword evidence="15 22" id="KW-1035">Host cytoplasm</keyword>
<evidence type="ECO:0000256" key="8">
    <source>
        <dbReference type="ARBA" id="ARBA00022695"/>
    </source>
</evidence>
<dbReference type="GO" id="GO:0004482">
    <property type="term" value="F:mRNA 5'-cap (guanine-N7-)-methyltransferase activity"/>
    <property type="evidence" value="ECO:0007669"/>
    <property type="project" value="InterPro"/>
</dbReference>
<evidence type="ECO:0000256" key="16">
    <source>
        <dbReference type="ARBA" id="ARBA00023268"/>
    </source>
</evidence>
<organism evidence="25">
    <name type="scientific">Raton olivaceo morbillivirus</name>
    <dbReference type="NCBI Taxonomy" id="2928189"/>
    <lineage>
        <taxon>Viruses</taxon>
        <taxon>Riboviria</taxon>
        <taxon>Orthornavirae</taxon>
        <taxon>Negarnaviricota</taxon>
        <taxon>Haploviricotina</taxon>
        <taxon>Monjiviricetes</taxon>
        <taxon>Mononegavirales</taxon>
        <taxon>Paramyxoviridae</taxon>
        <taxon>Orthoparamyxovirinae</taxon>
        <taxon>Paramorbillivirus</taxon>
        <taxon>Paramorbillivirus pueyrredonense</taxon>
    </lineage>
</organism>
<proteinExistence type="inferred from homology"/>
<keyword evidence="12 22" id="KW-0946">Virion</keyword>
<dbReference type="InterPro" id="IPR016269">
    <property type="entry name" value="RNA-dir_pol_paramyxovirus"/>
</dbReference>
<evidence type="ECO:0000256" key="3">
    <source>
        <dbReference type="ARBA" id="ARBA00022484"/>
    </source>
</evidence>
<keyword evidence="13 22" id="KW-0693">Viral RNA replication</keyword>
<keyword evidence="5 22" id="KW-0507">mRNA processing</keyword>
<comment type="catalytic activity">
    <reaction evidence="18 22">
        <text>a 5'-end (5'-triphosphoguanosine)-(2'-O-methyladenylyl)-adenylyl-cytidylyl-adenosine in mRNA + S-adenosyl-L-methionine = a 5'-end (N(7)-methyl 5'-triphosphoguanosine)-(2'-O-methyladenylyl)-adenylyl-cytidylyl-adenosine in mRNA + S-adenosyl-L-homocysteine</text>
        <dbReference type="Rhea" id="RHEA:65440"/>
        <dbReference type="Rhea" id="RHEA-COMP:16798"/>
        <dbReference type="Rhea" id="RHEA-COMP:16801"/>
        <dbReference type="ChEBI" id="CHEBI:57856"/>
        <dbReference type="ChEBI" id="CHEBI:59789"/>
        <dbReference type="ChEBI" id="CHEBI:156482"/>
        <dbReference type="ChEBI" id="CHEBI:156483"/>
    </reaction>
</comment>
<name>A0A9N7ABD7_9MONO</name>
<comment type="catalytic activity">
    <reaction evidence="17">
        <text>a 5'-end triphospho-adenylyl-adenylyl-cytidylyl-adenosine in mRNA + GDP + H(+) = a 5'-end (5'-triphosphoguanosine)-adenylyl-adenylyl-cytidylyl-adenosine in mRNA + diphosphate</text>
        <dbReference type="Rhea" id="RHEA:65436"/>
        <dbReference type="Rhea" id="RHEA-COMP:16797"/>
        <dbReference type="Rhea" id="RHEA-COMP:16799"/>
        <dbReference type="ChEBI" id="CHEBI:15378"/>
        <dbReference type="ChEBI" id="CHEBI:33019"/>
        <dbReference type="ChEBI" id="CHEBI:58189"/>
        <dbReference type="ChEBI" id="CHEBI:156484"/>
        <dbReference type="ChEBI" id="CHEBI:156503"/>
        <dbReference type="EC" id="2.7.7.88"/>
    </reaction>
</comment>
<keyword evidence="8 22" id="KW-0548">Nucleotidyltransferase</keyword>
<accession>A0A9N7ABD7</accession>
<keyword evidence="10" id="KW-0378">Hydrolase</keyword>
<comment type="subcellular location">
    <subcellularLocation>
        <location evidence="22">Virion</location>
    </subcellularLocation>
    <subcellularLocation>
        <location evidence="22">Host cytoplasm</location>
    </subcellularLocation>
</comment>
<keyword evidence="11 22" id="KW-0067">ATP-binding</keyword>
<evidence type="ECO:0000256" key="13">
    <source>
        <dbReference type="ARBA" id="ARBA00022953"/>
    </source>
</evidence>
<evidence type="ECO:0000259" key="23">
    <source>
        <dbReference type="PROSITE" id="PS50526"/>
    </source>
</evidence>